<reference evidence="2 3" key="1">
    <citation type="submission" date="2018-06" db="EMBL/GenBank/DDBJ databases">
        <authorList>
            <consortium name="Pathogen Informatics"/>
            <person name="Doyle S."/>
        </authorList>
    </citation>
    <scope>NUCLEOTIDE SEQUENCE [LARGE SCALE GENOMIC DNA]</scope>
    <source>
        <strain evidence="2 3">NCTC7807</strain>
    </source>
</reference>
<feature type="region of interest" description="Disordered" evidence="1">
    <location>
        <begin position="1"/>
        <end position="48"/>
    </location>
</feature>
<gene>
    <name evidence="2" type="ORF">NCTC7807_04822</name>
</gene>
<proteinExistence type="predicted"/>
<organism evidence="2 3">
    <name type="scientific">Streptomyces griseus</name>
    <dbReference type="NCBI Taxonomy" id="1911"/>
    <lineage>
        <taxon>Bacteria</taxon>
        <taxon>Bacillati</taxon>
        <taxon>Actinomycetota</taxon>
        <taxon>Actinomycetes</taxon>
        <taxon>Kitasatosporales</taxon>
        <taxon>Streptomycetaceae</taxon>
        <taxon>Streptomyces</taxon>
    </lineage>
</organism>
<dbReference type="EMBL" id="UHID01000007">
    <property type="protein sequence ID" value="SUP60751.1"/>
    <property type="molecule type" value="Genomic_DNA"/>
</dbReference>
<protein>
    <submittedName>
        <fullName evidence="2">Uncharacterized protein</fullName>
    </submittedName>
</protein>
<evidence type="ECO:0000313" key="2">
    <source>
        <dbReference type="EMBL" id="SUP60751.1"/>
    </source>
</evidence>
<evidence type="ECO:0000256" key="1">
    <source>
        <dbReference type="SAM" id="MobiDB-lite"/>
    </source>
</evidence>
<dbReference type="Proteomes" id="UP000254150">
    <property type="component" value="Unassembled WGS sequence"/>
</dbReference>
<sequence>MTRPSSTRASAPRGSPPACGGRPAAAPGAPARASSSPRTTRTRDGSGHLFRLITDRSPEAVQAHFEEDYGRPLPLDTVRHVLAGHLLTPEAARSLNPVALSDEDLLRRIAAEPEIGAYLACDGYSGTSNLSSICMFIASRIMRSALASS</sequence>
<evidence type="ECO:0000313" key="3">
    <source>
        <dbReference type="Proteomes" id="UP000254150"/>
    </source>
</evidence>
<accession>A0A380P6A8</accession>
<dbReference type="AlphaFoldDB" id="A0A380P6A8"/>
<name>A0A380P6A8_STRGR</name>
<feature type="compositionally biased region" description="Low complexity" evidence="1">
    <location>
        <begin position="1"/>
        <end position="39"/>
    </location>
</feature>